<dbReference type="EMBL" id="ADLS01000011">
    <property type="protein sequence ID" value="EGX71537.1"/>
    <property type="molecule type" value="Genomic_DNA"/>
</dbReference>
<evidence type="ECO:0000313" key="3">
    <source>
        <dbReference type="Proteomes" id="UP000004830"/>
    </source>
</evidence>
<proteinExistence type="predicted"/>
<dbReference type="HOGENOM" id="CLU_1924010_0_0_11"/>
<evidence type="ECO:0000313" key="2">
    <source>
        <dbReference type="EMBL" id="EGX71537.1"/>
    </source>
</evidence>
<organism evidence="2 3">
    <name type="scientific">Collinsella tanakaei YIT 12063</name>
    <dbReference type="NCBI Taxonomy" id="742742"/>
    <lineage>
        <taxon>Bacteria</taxon>
        <taxon>Bacillati</taxon>
        <taxon>Actinomycetota</taxon>
        <taxon>Coriobacteriia</taxon>
        <taxon>Coriobacteriales</taxon>
        <taxon>Coriobacteriaceae</taxon>
        <taxon>Collinsella</taxon>
    </lineage>
</organism>
<reference evidence="2 3" key="1">
    <citation type="submission" date="2011-06" db="EMBL/GenBank/DDBJ databases">
        <title>The Genome Sequence of Collinsella tanakaei YIT 12063.</title>
        <authorList>
            <consortium name="The Broad Institute Genome Sequencing Platform"/>
            <person name="Earl A."/>
            <person name="Ward D."/>
            <person name="Feldgarden M."/>
            <person name="Gevers D."/>
            <person name="Morotomi M."/>
            <person name="Young S.K."/>
            <person name="Zeng Q."/>
            <person name="Gargeya S."/>
            <person name="Fitzgerald M."/>
            <person name="Haas B."/>
            <person name="Abouelleil A."/>
            <person name="Alvarado L."/>
            <person name="Arachchi H.M."/>
            <person name="Berlin A."/>
            <person name="Brown A."/>
            <person name="Chapman S.B."/>
            <person name="Chen Z."/>
            <person name="Dunbar C."/>
            <person name="Freedman E."/>
            <person name="Gearin G."/>
            <person name="Gellesch M."/>
            <person name="Goldberg J."/>
            <person name="Griggs A."/>
            <person name="Gujja S."/>
            <person name="Heiman D."/>
            <person name="Howarth C."/>
            <person name="Larson L."/>
            <person name="Lui A."/>
            <person name="MacDonald P.J.P."/>
            <person name="Mehta T."/>
            <person name="Montmayeur A."/>
            <person name="Murphy C."/>
            <person name="Neiman D."/>
            <person name="Pearson M."/>
            <person name="Priest M."/>
            <person name="Roberts A."/>
            <person name="Saif S."/>
            <person name="Shea T."/>
            <person name="Shenoy N."/>
            <person name="Sisk P."/>
            <person name="Stolte C."/>
            <person name="Sykes S."/>
            <person name="Wortman J."/>
            <person name="Nusbaum C."/>
            <person name="Birren B."/>
        </authorList>
    </citation>
    <scope>NUCLEOTIDE SEQUENCE [LARGE SCALE GENOMIC DNA]</scope>
    <source>
        <strain evidence="2 3">YIT 12063</strain>
    </source>
</reference>
<feature type="region of interest" description="Disordered" evidence="1">
    <location>
        <begin position="111"/>
        <end position="131"/>
    </location>
</feature>
<dbReference type="AlphaFoldDB" id="G1WHW2"/>
<comment type="caution">
    <text evidence="2">The sequence shown here is derived from an EMBL/GenBank/DDBJ whole genome shotgun (WGS) entry which is preliminary data.</text>
</comment>
<sequence>MAEILTRVAFYAGDPAWAAFKMAKEDAMGSERQDELEHGLVDAADGLAVVVSRRGPRGGSAAEPNPKRTPHFKRTIPAFDLQFDGHTARISYAAEPETGIKRRRRIVHGIDHERPSTGDRCDLGRVDDRIA</sequence>
<accession>G1WHW2</accession>
<dbReference type="Proteomes" id="UP000004830">
    <property type="component" value="Unassembled WGS sequence"/>
</dbReference>
<evidence type="ECO:0000256" key="1">
    <source>
        <dbReference type="SAM" id="MobiDB-lite"/>
    </source>
</evidence>
<gene>
    <name evidence="2" type="ORF">HMPREF9452_00925</name>
</gene>
<protein>
    <submittedName>
        <fullName evidence="2">Uncharacterized protein</fullName>
    </submittedName>
</protein>
<name>G1WHW2_9ACTN</name>
<keyword evidence="3" id="KW-1185">Reference proteome</keyword>